<dbReference type="AlphaFoldDB" id="A0A833SXB8"/>
<dbReference type="EMBL" id="WSZM01000104">
    <property type="protein sequence ID" value="KAF4042347.1"/>
    <property type="molecule type" value="Genomic_DNA"/>
</dbReference>
<proteinExistence type="predicted"/>
<gene>
    <name evidence="1" type="ORF">GN244_ATG05380</name>
</gene>
<reference evidence="1" key="1">
    <citation type="submission" date="2020-04" db="EMBL/GenBank/DDBJ databases">
        <title>Hybrid Assembly of Korean Phytophthora infestans isolates.</title>
        <authorList>
            <person name="Prokchorchik M."/>
            <person name="Lee Y."/>
            <person name="Seo J."/>
            <person name="Cho J.-H."/>
            <person name="Park Y.-E."/>
            <person name="Jang D.-C."/>
            <person name="Im J.-S."/>
            <person name="Choi J.-G."/>
            <person name="Park H.-J."/>
            <person name="Lee G.-B."/>
            <person name="Lee Y.-G."/>
            <person name="Hong S.-Y."/>
            <person name="Cho K."/>
            <person name="Sohn K.H."/>
        </authorList>
    </citation>
    <scope>NUCLEOTIDE SEQUENCE</scope>
    <source>
        <strain evidence="1">KR_1_A1</strain>
    </source>
</reference>
<name>A0A833SXB8_PHYIN</name>
<sequence length="90" mass="10216">MSRALPKDNKERYLTYAINLRQANKEKAIQEEVVTKTMAKFIDGDKFLNATILLEGDLRETSEDAAFFDDDVRMDEKCTCALHRGLACGL</sequence>
<dbReference type="Proteomes" id="UP000602510">
    <property type="component" value="Unassembled WGS sequence"/>
</dbReference>
<evidence type="ECO:0000313" key="1">
    <source>
        <dbReference type="EMBL" id="KAF4042347.1"/>
    </source>
</evidence>
<accession>A0A833SXB8</accession>
<protein>
    <submittedName>
        <fullName evidence="1">Uncharacterized protein</fullName>
    </submittedName>
</protein>
<comment type="caution">
    <text evidence="1">The sequence shown here is derived from an EMBL/GenBank/DDBJ whole genome shotgun (WGS) entry which is preliminary data.</text>
</comment>
<organism evidence="1 2">
    <name type="scientific">Phytophthora infestans</name>
    <name type="common">Potato late blight agent</name>
    <name type="synonym">Botrytis infestans</name>
    <dbReference type="NCBI Taxonomy" id="4787"/>
    <lineage>
        <taxon>Eukaryota</taxon>
        <taxon>Sar</taxon>
        <taxon>Stramenopiles</taxon>
        <taxon>Oomycota</taxon>
        <taxon>Peronosporomycetes</taxon>
        <taxon>Peronosporales</taxon>
        <taxon>Peronosporaceae</taxon>
        <taxon>Phytophthora</taxon>
    </lineage>
</organism>
<keyword evidence="2" id="KW-1185">Reference proteome</keyword>
<evidence type="ECO:0000313" key="2">
    <source>
        <dbReference type="Proteomes" id="UP000602510"/>
    </source>
</evidence>